<dbReference type="PANTHER" id="PTHR13847">
    <property type="entry name" value="SARCOSINE DEHYDROGENASE-RELATED"/>
    <property type="match status" value="1"/>
</dbReference>
<protein>
    <submittedName>
        <fullName evidence="3">Sarcosine oxidase subunit beta</fullName>
        <ecNumber evidence="3">1.5.3.1</ecNumber>
    </submittedName>
</protein>
<dbReference type="SUPFAM" id="SSF54373">
    <property type="entry name" value="FAD-linked reductases, C-terminal domain"/>
    <property type="match status" value="1"/>
</dbReference>
<comment type="caution">
    <text evidence="3">The sequence shown here is derived from an EMBL/GenBank/DDBJ whole genome shotgun (WGS) entry which is preliminary data.</text>
</comment>
<sequence length="391" mass="42113">METADVVIIGGGVIGTSIAYRLAGNHKVILIEKGEIGAGTSGSCDKAIFLQSKKPGFPIKLAQASRMVYENLEEELGMKIEFQKNGGMIVIENESHLDFMRKFVKQQNKAGINVKLVDQKEALAFQPCLSPEIVGATYSTEDAEVNPLLLTQAFAEAAKRKGIIIRTHTAVTDIVTKDGRVIGVQTNKGRIETELVINAAGPFAPKIAEMVGVGLPIIPRRGVILISEKVKPMVHGNILCSQYIATKHLSNNTDAPSYGIGLSLGQTESGNVLIGGSREFKGYDKAVEPEVLTAIAMHARRIAPFLDSIRIIRTMAGFRPFTSDGLPIISETPNMKGFIIAAGHEGDGIALAPITGLLVASLVNKDLKYKDFLDPLKFDRFNAIHASPKQG</sequence>
<keyword evidence="1 3" id="KW-0560">Oxidoreductase</keyword>
<dbReference type="Gene3D" id="3.30.9.10">
    <property type="entry name" value="D-Amino Acid Oxidase, subunit A, domain 2"/>
    <property type="match status" value="1"/>
</dbReference>
<dbReference type="Pfam" id="PF01266">
    <property type="entry name" value="DAO"/>
    <property type="match status" value="1"/>
</dbReference>
<accession>A0A9X0YZ29</accession>
<dbReference type="InterPro" id="IPR006076">
    <property type="entry name" value="FAD-dep_OxRdtase"/>
</dbReference>
<proteinExistence type="predicted"/>
<feature type="domain" description="FAD dependent oxidoreductase" evidence="2">
    <location>
        <begin position="5"/>
        <end position="362"/>
    </location>
</feature>
<evidence type="ECO:0000313" key="4">
    <source>
        <dbReference type="Proteomes" id="UP001138793"/>
    </source>
</evidence>
<dbReference type="AlphaFoldDB" id="A0A9X0YZ29"/>
<dbReference type="OrthoDB" id="9794226at2"/>
<dbReference type="Proteomes" id="UP001138793">
    <property type="component" value="Unassembled WGS sequence"/>
</dbReference>
<gene>
    <name evidence="3" type="ORF">J2Z64_003556</name>
</gene>
<name>A0A9X0YZ29_9BACI</name>
<dbReference type="RefSeq" id="WP_149474804.1">
    <property type="nucleotide sequence ID" value="NZ_JAGGMB010000014.1"/>
</dbReference>
<dbReference type="EC" id="1.5.3.1" evidence="3"/>
<keyword evidence="4" id="KW-1185">Reference proteome</keyword>
<reference evidence="3" key="1">
    <citation type="submission" date="2021-03" db="EMBL/GenBank/DDBJ databases">
        <title>Genomic Encyclopedia of Type Strains, Phase IV (KMG-IV): sequencing the most valuable type-strain genomes for metagenomic binning, comparative biology and taxonomic classification.</title>
        <authorList>
            <person name="Goeker M."/>
        </authorList>
    </citation>
    <scope>NUCLEOTIDE SEQUENCE</scope>
    <source>
        <strain evidence="3">DSM 107338</strain>
    </source>
</reference>
<evidence type="ECO:0000256" key="1">
    <source>
        <dbReference type="ARBA" id="ARBA00023002"/>
    </source>
</evidence>
<dbReference type="GO" id="GO:0008115">
    <property type="term" value="F:sarcosine oxidase activity"/>
    <property type="evidence" value="ECO:0007669"/>
    <property type="project" value="UniProtKB-EC"/>
</dbReference>
<evidence type="ECO:0000259" key="2">
    <source>
        <dbReference type="Pfam" id="PF01266"/>
    </source>
</evidence>
<dbReference type="EMBL" id="JAGGMB010000014">
    <property type="protein sequence ID" value="MBP2079259.1"/>
    <property type="molecule type" value="Genomic_DNA"/>
</dbReference>
<dbReference type="Gene3D" id="3.50.50.60">
    <property type="entry name" value="FAD/NAD(P)-binding domain"/>
    <property type="match status" value="1"/>
</dbReference>
<dbReference type="InterPro" id="IPR036188">
    <property type="entry name" value="FAD/NAD-bd_sf"/>
</dbReference>
<organism evidence="3 4">
    <name type="scientific">Oceanobacillus polygoni</name>
    <dbReference type="NCBI Taxonomy" id="1235259"/>
    <lineage>
        <taxon>Bacteria</taxon>
        <taxon>Bacillati</taxon>
        <taxon>Bacillota</taxon>
        <taxon>Bacilli</taxon>
        <taxon>Bacillales</taxon>
        <taxon>Bacillaceae</taxon>
        <taxon>Oceanobacillus</taxon>
    </lineage>
</organism>
<dbReference type="SUPFAM" id="SSF51905">
    <property type="entry name" value="FAD/NAD(P)-binding domain"/>
    <property type="match status" value="1"/>
</dbReference>
<dbReference type="PANTHER" id="PTHR13847:SF287">
    <property type="entry name" value="FAD-DEPENDENT OXIDOREDUCTASE DOMAIN-CONTAINING PROTEIN 1"/>
    <property type="match status" value="1"/>
</dbReference>
<evidence type="ECO:0000313" key="3">
    <source>
        <dbReference type="EMBL" id="MBP2079259.1"/>
    </source>
</evidence>
<dbReference type="GO" id="GO:0005737">
    <property type="term" value="C:cytoplasm"/>
    <property type="evidence" value="ECO:0007669"/>
    <property type="project" value="TreeGrafter"/>
</dbReference>